<feature type="domain" description="DUF1707" evidence="2">
    <location>
        <begin position="11"/>
        <end position="62"/>
    </location>
</feature>
<comment type="caution">
    <text evidence="3">The sequence shown here is derived from an EMBL/GenBank/DDBJ whole genome shotgun (WGS) entry which is preliminary data.</text>
</comment>
<organism evidence="3 4">
    <name type="scientific">Tenggerimyces flavus</name>
    <dbReference type="NCBI Taxonomy" id="1708749"/>
    <lineage>
        <taxon>Bacteria</taxon>
        <taxon>Bacillati</taxon>
        <taxon>Actinomycetota</taxon>
        <taxon>Actinomycetes</taxon>
        <taxon>Propionibacteriales</taxon>
        <taxon>Nocardioidaceae</taxon>
        <taxon>Tenggerimyces</taxon>
    </lineage>
</organism>
<proteinExistence type="predicted"/>
<feature type="transmembrane region" description="Helical" evidence="1">
    <location>
        <begin position="94"/>
        <end position="115"/>
    </location>
</feature>
<dbReference type="Pfam" id="PF08044">
    <property type="entry name" value="DUF1707"/>
    <property type="match status" value="1"/>
</dbReference>
<keyword evidence="4" id="KW-1185">Reference proteome</keyword>
<evidence type="ECO:0000313" key="3">
    <source>
        <dbReference type="EMBL" id="MFC3762702.1"/>
    </source>
</evidence>
<sequence>MTSDWASRPRIRARDVDREYAMGLLRHASADGKLSYEEFEQRLAIAMRARTLGELASLVDDLEDPPPVPVVPVAPYPYVYAPARADRTRSRRRGIAALVAGAMALVVVGSLATAYSSMTAPTAAPVPEAAAVAPLDPCFGVPAAEVDLARCVAAGNPLINEGLSARAAERQKDLDLPGNLPVPARATFVQPGWVSATYNEDGRQQLTRRWHLEYLLASKPGEPVIAEHLAEVYRSTVAPVTYGTLSQKTPNELHWTGGPYPLTVSITPDGERWRVRLDVSVDTSTSIMRPDVSGEFRQQLKVLRTATVPGMMYESSKVTWTGATSCRLEQVWSATPDQFDQIAKQAKDLDATIEAKPEGGTRLVFQAVLRDCTTFQL</sequence>
<gene>
    <name evidence="3" type="ORF">ACFOUW_17805</name>
</gene>
<dbReference type="PANTHER" id="PTHR40763">
    <property type="entry name" value="MEMBRANE PROTEIN-RELATED"/>
    <property type="match status" value="1"/>
</dbReference>
<keyword evidence="1" id="KW-1133">Transmembrane helix</keyword>
<dbReference type="InterPro" id="IPR012551">
    <property type="entry name" value="DUF1707_SHOCT-like"/>
</dbReference>
<keyword evidence="1" id="KW-0472">Membrane</keyword>
<protein>
    <submittedName>
        <fullName evidence="3">DUF1707 domain-containing protein</fullName>
    </submittedName>
</protein>
<dbReference type="PANTHER" id="PTHR40763:SF4">
    <property type="entry name" value="DUF1707 DOMAIN-CONTAINING PROTEIN"/>
    <property type="match status" value="1"/>
</dbReference>
<evidence type="ECO:0000256" key="1">
    <source>
        <dbReference type="SAM" id="Phobius"/>
    </source>
</evidence>
<name>A0ABV7YDJ8_9ACTN</name>
<dbReference type="EMBL" id="JBHRZH010000015">
    <property type="protein sequence ID" value="MFC3762702.1"/>
    <property type="molecule type" value="Genomic_DNA"/>
</dbReference>
<keyword evidence="1" id="KW-0812">Transmembrane</keyword>
<evidence type="ECO:0000313" key="4">
    <source>
        <dbReference type="Proteomes" id="UP001595699"/>
    </source>
</evidence>
<reference evidence="4" key="1">
    <citation type="journal article" date="2019" name="Int. J. Syst. Evol. Microbiol.">
        <title>The Global Catalogue of Microorganisms (GCM) 10K type strain sequencing project: providing services to taxonomists for standard genome sequencing and annotation.</title>
        <authorList>
            <consortium name="The Broad Institute Genomics Platform"/>
            <consortium name="The Broad Institute Genome Sequencing Center for Infectious Disease"/>
            <person name="Wu L."/>
            <person name="Ma J."/>
        </authorList>
    </citation>
    <scope>NUCLEOTIDE SEQUENCE [LARGE SCALE GENOMIC DNA]</scope>
    <source>
        <strain evidence="4">CGMCC 4.7241</strain>
    </source>
</reference>
<evidence type="ECO:0000259" key="2">
    <source>
        <dbReference type="Pfam" id="PF08044"/>
    </source>
</evidence>
<accession>A0ABV7YDJ8</accession>
<dbReference type="Proteomes" id="UP001595699">
    <property type="component" value="Unassembled WGS sequence"/>
</dbReference>
<dbReference type="RefSeq" id="WP_205118975.1">
    <property type="nucleotide sequence ID" value="NZ_JAFBCM010000001.1"/>
</dbReference>